<evidence type="ECO:0000256" key="4">
    <source>
        <dbReference type="ARBA" id="ARBA00022729"/>
    </source>
</evidence>
<feature type="region of interest" description="Disordered" evidence="14">
    <location>
        <begin position="1"/>
        <end position="24"/>
    </location>
</feature>
<keyword evidence="10" id="KW-0012">Acyltransferase</keyword>
<dbReference type="Gene3D" id="2.40.440.10">
    <property type="entry name" value="L,D-transpeptidase catalytic domain-like"/>
    <property type="match status" value="1"/>
</dbReference>
<evidence type="ECO:0000313" key="16">
    <source>
        <dbReference type="EMBL" id="OPC83238.1"/>
    </source>
</evidence>
<dbReference type="PROSITE" id="PS52029">
    <property type="entry name" value="LD_TPASE"/>
    <property type="match status" value="1"/>
</dbReference>
<evidence type="ECO:0000256" key="8">
    <source>
        <dbReference type="ARBA" id="ARBA00023139"/>
    </source>
</evidence>
<dbReference type="EMBL" id="MWQN01000001">
    <property type="protein sequence ID" value="OPC83238.1"/>
    <property type="molecule type" value="Genomic_DNA"/>
</dbReference>
<dbReference type="InterPro" id="IPR005490">
    <property type="entry name" value="LD_TPept_cat_dom"/>
</dbReference>
<evidence type="ECO:0000256" key="10">
    <source>
        <dbReference type="ARBA" id="ARBA00023315"/>
    </source>
</evidence>
<feature type="active site" description="Nucleophile" evidence="13">
    <location>
        <position position="378"/>
    </location>
</feature>
<dbReference type="Pfam" id="PF03734">
    <property type="entry name" value="YkuD"/>
    <property type="match status" value="1"/>
</dbReference>
<feature type="domain" description="L,D-TPase catalytic" evidence="15">
    <location>
        <begin position="280"/>
        <end position="402"/>
    </location>
</feature>
<dbReference type="GO" id="GO:0071555">
    <property type="term" value="P:cell wall organization"/>
    <property type="evidence" value="ECO:0007669"/>
    <property type="project" value="UniProtKB-UniRule"/>
</dbReference>
<dbReference type="InterPro" id="IPR050979">
    <property type="entry name" value="LD-transpeptidase"/>
</dbReference>
<evidence type="ECO:0000256" key="1">
    <source>
        <dbReference type="ARBA" id="ARBA00004752"/>
    </source>
</evidence>
<dbReference type="PANTHER" id="PTHR30582">
    <property type="entry name" value="L,D-TRANSPEPTIDASE"/>
    <property type="match status" value="1"/>
</dbReference>
<dbReference type="GO" id="GO:0018104">
    <property type="term" value="P:peptidoglycan-protein cross-linking"/>
    <property type="evidence" value="ECO:0007669"/>
    <property type="project" value="TreeGrafter"/>
</dbReference>
<keyword evidence="7" id="KW-0472">Membrane</keyword>
<dbReference type="SUPFAM" id="SSF141523">
    <property type="entry name" value="L,D-transpeptidase catalytic domain-like"/>
    <property type="match status" value="1"/>
</dbReference>
<dbReference type="STRING" id="159449.B4N89_21895"/>
<gene>
    <name evidence="16" type="ORF">B4N89_21895</name>
</gene>
<accession>A0A1T3P2D0</accession>
<dbReference type="CDD" id="cd13432">
    <property type="entry name" value="LDT_IgD_like_2"/>
    <property type="match status" value="1"/>
</dbReference>
<evidence type="ECO:0000256" key="6">
    <source>
        <dbReference type="ARBA" id="ARBA00022984"/>
    </source>
</evidence>
<comment type="caution">
    <text evidence="16">The sequence shown here is derived from an EMBL/GenBank/DDBJ whole genome shotgun (WGS) entry which is preliminary data.</text>
</comment>
<dbReference type="Gene3D" id="2.60.40.3780">
    <property type="match status" value="1"/>
</dbReference>
<keyword evidence="9" id="KW-0449">Lipoprotein</keyword>
<keyword evidence="3" id="KW-0808">Transferase</keyword>
<protein>
    <recommendedName>
        <fullName evidence="15">L,D-TPase catalytic domain-containing protein</fullName>
    </recommendedName>
</protein>
<dbReference type="GO" id="GO:0005576">
    <property type="term" value="C:extracellular region"/>
    <property type="evidence" value="ECO:0007669"/>
    <property type="project" value="TreeGrafter"/>
</dbReference>
<evidence type="ECO:0000256" key="11">
    <source>
        <dbReference type="ARBA" id="ARBA00023316"/>
    </source>
</evidence>
<evidence type="ECO:0000256" key="2">
    <source>
        <dbReference type="ARBA" id="ARBA00022475"/>
    </source>
</evidence>
<dbReference type="Gene3D" id="2.60.40.3710">
    <property type="match status" value="1"/>
</dbReference>
<evidence type="ECO:0000313" key="17">
    <source>
        <dbReference type="Proteomes" id="UP000190037"/>
    </source>
</evidence>
<dbReference type="InterPro" id="IPR041280">
    <property type="entry name" value="Big_10"/>
</dbReference>
<dbReference type="GO" id="GO:0016746">
    <property type="term" value="F:acyltransferase activity"/>
    <property type="evidence" value="ECO:0007669"/>
    <property type="project" value="UniProtKB-KW"/>
</dbReference>
<dbReference type="CDD" id="cd16913">
    <property type="entry name" value="YkuD_like"/>
    <property type="match status" value="1"/>
</dbReference>
<comment type="pathway">
    <text evidence="12">Glycan biosynthesis.</text>
</comment>
<dbReference type="GO" id="GO:0071972">
    <property type="term" value="F:peptidoglycan L,D-transpeptidase activity"/>
    <property type="evidence" value="ECO:0007669"/>
    <property type="project" value="TreeGrafter"/>
</dbReference>
<evidence type="ECO:0000259" key="15">
    <source>
        <dbReference type="PROSITE" id="PS52029"/>
    </source>
</evidence>
<keyword evidence="5 13" id="KW-0133">Cell shape</keyword>
<dbReference type="GO" id="GO:0008360">
    <property type="term" value="P:regulation of cell shape"/>
    <property type="evidence" value="ECO:0007669"/>
    <property type="project" value="UniProtKB-UniRule"/>
</dbReference>
<dbReference type="InterPro" id="IPR038063">
    <property type="entry name" value="Transpep_catalytic_dom"/>
</dbReference>
<evidence type="ECO:0000256" key="14">
    <source>
        <dbReference type="SAM" id="MobiDB-lite"/>
    </source>
</evidence>
<name>A0A1T3P2D0_9ACTN</name>
<keyword evidence="2" id="KW-1003">Cell membrane</keyword>
<evidence type="ECO:0000256" key="9">
    <source>
        <dbReference type="ARBA" id="ARBA00023288"/>
    </source>
</evidence>
<dbReference type="UniPathway" id="UPA00219"/>
<keyword evidence="17" id="KW-1185">Reference proteome</keyword>
<dbReference type="Pfam" id="PF17964">
    <property type="entry name" value="Big_10"/>
    <property type="match status" value="1"/>
</dbReference>
<dbReference type="Proteomes" id="UP000190037">
    <property type="component" value="Unassembled WGS sequence"/>
</dbReference>
<evidence type="ECO:0000256" key="7">
    <source>
        <dbReference type="ARBA" id="ARBA00023136"/>
    </source>
</evidence>
<dbReference type="PANTHER" id="PTHR30582:SF2">
    <property type="entry name" value="L,D-TRANSPEPTIDASE YCIB-RELATED"/>
    <property type="match status" value="1"/>
</dbReference>
<feature type="active site" description="Proton donor/acceptor" evidence="13">
    <location>
        <position position="360"/>
    </location>
</feature>
<dbReference type="AlphaFoldDB" id="A0A1T3P2D0"/>
<organism evidence="16 17">
    <name type="scientific">Embleya scabrispora</name>
    <dbReference type="NCBI Taxonomy" id="159449"/>
    <lineage>
        <taxon>Bacteria</taxon>
        <taxon>Bacillati</taxon>
        <taxon>Actinomycetota</taxon>
        <taxon>Actinomycetes</taxon>
        <taxon>Kitasatosporales</taxon>
        <taxon>Streptomycetaceae</taxon>
        <taxon>Embleya</taxon>
    </lineage>
</organism>
<reference evidence="16 17" key="1">
    <citation type="submission" date="2017-03" db="EMBL/GenBank/DDBJ databases">
        <title>Draft genome sequence of Streptomyces scabrisporus NF3, endophyte isolated from Amphipterygium adstringens.</title>
        <authorList>
            <person name="Vazquez M."/>
            <person name="Ceapa C.D."/>
            <person name="Rodriguez Luna D."/>
            <person name="Sanchez Esquivel S."/>
        </authorList>
    </citation>
    <scope>NUCLEOTIDE SEQUENCE [LARGE SCALE GENOMIC DNA]</scope>
    <source>
        <strain evidence="16 17">NF3</strain>
    </source>
</reference>
<keyword evidence="8" id="KW-0564">Palmitate</keyword>
<keyword evidence="6 13" id="KW-0573">Peptidoglycan synthesis</keyword>
<comment type="pathway">
    <text evidence="1 13">Cell wall biogenesis; peptidoglycan biosynthesis.</text>
</comment>
<dbReference type="FunFam" id="2.40.440.10:FF:000005">
    <property type="entry name" value="L,D-transpeptidase 2"/>
    <property type="match status" value="1"/>
</dbReference>
<feature type="region of interest" description="Disordered" evidence="14">
    <location>
        <begin position="55"/>
        <end position="75"/>
    </location>
</feature>
<evidence type="ECO:0000256" key="12">
    <source>
        <dbReference type="ARBA" id="ARBA00060592"/>
    </source>
</evidence>
<proteinExistence type="predicted"/>
<sequence>MRQMGAREYQDEGGTRVPRIHGASRTGAAGGGIRLFAGLMVAPLIFIAGCSSDGGKSEPGGSGGTSGGTGGGTNKKVAAGPATIAITPADGTKSVETDGVLKVDATGGKLTSVVVTDAKGKAVDGQLSPDGAGWKPTAPLANGGAYTVAAKAANADGAEVTAQSKFNTKSADNTFVADFNVAPDSTWGVGAIISLKFNAPIKDKAAIERNLKVVSEPAVQGSWSWLKDLDGNDRIDYRPEKYWASGTKVNLKANLTGAKAAPGVYGKQTKDIKFTIGRSLVATADLKSKHMSLKKDGVEVEDLPISAGGPSYPTWGGTMVVLDKEDGINMDSETVGLGDAYNMKNVRHAVHLTTSGTYAHGAPWNEGKFGRQNDSHGCIGLSATNAKTFYDMVIQGDPVEVVNSTDKIVKAGNGLGGWSVDWATWLKGSALGDSGSTAAPAAPAA</sequence>
<feature type="compositionally biased region" description="Gly residues" evidence="14">
    <location>
        <begin position="57"/>
        <end position="73"/>
    </location>
</feature>
<keyword evidence="4" id="KW-0732">Signal</keyword>
<evidence type="ECO:0000256" key="5">
    <source>
        <dbReference type="ARBA" id="ARBA00022960"/>
    </source>
</evidence>
<evidence type="ECO:0000256" key="13">
    <source>
        <dbReference type="PROSITE-ProRule" id="PRU01373"/>
    </source>
</evidence>
<evidence type="ECO:0000256" key="3">
    <source>
        <dbReference type="ARBA" id="ARBA00022679"/>
    </source>
</evidence>
<keyword evidence="11 13" id="KW-0961">Cell wall biogenesis/degradation</keyword>